<dbReference type="InterPro" id="IPR025213">
    <property type="entry name" value="Sim4_Fta2"/>
</dbReference>
<dbReference type="Pfam" id="PF13095">
    <property type="entry name" value="FTA2"/>
    <property type="match status" value="1"/>
</dbReference>
<evidence type="ECO:0000313" key="2">
    <source>
        <dbReference type="Proteomes" id="UP000824596"/>
    </source>
</evidence>
<dbReference type="OrthoDB" id="3432781at2759"/>
<name>A0A9P8MQN2_9HYPO</name>
<accession>A0A9P8MQN2</accession>
<dbReference type="EMBL" id="JAIZPD010000010">
    <property type="protein sequence ID" value="KAH0960493.1"/>
    <property type="molecule type" value="Genomic_DNA"/>
</dbReference>
<reference evidence="1" key="1">
    <citation type="submission" date="2021-09" db="EMBL/GenBank/DDBJ databases">
        <title>A high-quality genome of the endoparasitic fungus Hirsutella rhossiliensis with a comparison of Hirsutella genomes reveals transposable elements contributing to genome size variation.</title>
        <authorList>
            <person name="Lin R."/>
            <person name="Jiao Y."/>
            <person name="Sun X."/>
            <person name="Ling J."/>
            <person name="Xie B."/>
            <person name="Cheng X."/>
        </authorList>
    </citation>
    <scope>NUCLEOTIDE SEQUENCE</scope>
    <source>
        <strain evidence="1">HR02</strain>
    </source>
</reference>
<dbReference type="AlphaFoldDB" id="A0A9P8MQN2"/>
<proteinExistence type="predicted"/>
<gene>
    <name evidence="1" type="ORF">HRG_08648</name>
</gene>
<dbReference type="GeneID" id="68357777"/>
<protein>
    <submittedName>
        <fullName evidence="1">Kinetochore sim4 complex subunit FTA2 domain-containing protein</fullName>
    </submittedName>
</protein>
<dbReference type="Proteomes" id="UP000824596">
    <property type="component" value="Unassembled WGS sequence"/>
</dbReference>
<dbReference type="RefSeq" id="XP_044718006.1">
    <property type="nucleotide sequence ID" value="XM_044867119.1"/>
</dbReference>
<evidence type="ECO:0000313" key="1">
    <source>
        <dbReference type="EMBL" id="KAH0960493.1"/>
    </source>
</evidence>
<keyword evidence="2" id="KW-1185">Reference proteome</keyword>
<organism evidence="1 2">
    <name type="scientific">Hirsutella rhossiliensis</name>
    <dbReference type="NCBI Taxonomy" id="111463"/>
    <lineage>
        <taxon>Eukaryota</taxon>
        <taxon>Fungi</taxon>
        <taxon>Dikarya</taxon>
        <taxon>Ascomycota</taxon>
        <taxon>Pezizomycotina</taxon>
        <taxon>Sordariomycetes</taxon>
        <taxon>Hypocreomycetidae</taxon>
        <taxon>Hypocreales</taxon>
        <taxon>Ophiocordycipitaceae</taxon>
        <taxon>Hirsutella</taxon>
    </lineage>
</organism>
<comment type="caution">
    <text evidence="1">The sequence shown here is derived from an EMBL/GenBank/DDBJ whole genome shotgun (WGS) entry which is preliminary data.</text>
</comment>
<sequence length="280" mass="32032">MTTWHDKDGDNKTTEESQSGCGANLLELGLPGRLQAPLDVLMVYSTRIWTFKTDFRLVMVRSCIPLQSALANASITCKDMLDDHLEPYSGHSEITAHVFKVEIESDHYALKVFMPYDISYDYHQFYTAGIRCTEEELEWHVMPFYSECRAYSRIKQAQDRRLLPHQVAVPCHGYIRLEEKDIRKLEDEWNLDFSVEQGNALKAPIRPICAIVKDLASASSGVNAKSLLRKLRDLSSLHSIGIFVRDIKWMSQVRLWWAVSGLPRRLPPITRLPLTSPLPG</sequence>